<dbReference type="PANTHER" id="PTHR12887">
    <property type="entry name" value="NANOS PROTEIN"/>
    <property type="match status" value="1"/>
</dbReference>
<organism evidence="10 11">
    <name type="scientific">Actinia tenebrosa</name>
    <name type="common">Australian red waratah sea anemone</name>
    <dbReference type="NCBI Taxonomy" id="6105"/>
    <lineage>
        <taxon>Eukaryota</taxon>
        <taxon>Metazoa</taxon>
        <taxon>Cnidaria</taxon>
        <taxon>Anthozoa</taxon>
        <taxon>Hexacorallia</taxon>
        <taxon>Actiniaria</taxon>
        <taxon>Actiniidae</taxon>
        <taxon>Actinia</taxon>
    </lineage>
</organism>
<dbReference type="InterPro" id="IPR024161">
    <property type="entry name" value="Znf_nanos-typ"/>
</dbReference>
<dbReference type="Pfam" id="PF05741">
    <property type="entry name" value="zf-nanos"/>
    <property type="match status" value="1"/>
</dbReference>
<evidence type="ECO:0000256" key="7">
    <source>
        <dbReference type="ARBA" id="ARBA00022884"/>
    </source>
</evidence>
<evidence type="ECO:0000256" key="5">
    <source>
        <dbReference type="ARBA" id="ARBA00022833"/>
    </source>
</evidence>
<dbReference type="GeneID" id="116298509"/>
<dbReference type="GO" id="GO:0006417">
    <property type="term" value="P:regulation of translation"/>
    <property type="evidence" value="ECO:0007669"/>
    <property type="project" value="UniProtKB-UniRule"/>
</dbReference>
<evidence type="ECO:0000256" key="4">
    <source>
        <dbReference type="ARBA" id="ARBA00022771"/>
    </source>
</evidence>
<evidence type="ECO:0000313" key="11">
    <source>
        <dbReference type="RefSeq" id="XP_031562869.1"/>
    </source>
</evidence>
<evidence type="ECO:0000313" key="10">
    <source>
        <dbReference type="Proteomes" id="UP000515163"/>
    </source>
</evidence>
<dbReference type="GO" id="GO:0008270">
    <property type="term" value="F:zinc ion binding"/>
    <property type="evidence" value="ECO:0007669"/>
    <property type="project" value="UniProtKB-KW"/>
</dbReference>
<dbReference type="InterPro" id="IPR038129">
    <property type="entry name" value="Nanos_sf"/>
</dbReference>
<evidence type="ECO:0000259" key="9">
    <source>
        <dbReference type="PROSITE" id="PS51522"/>
    </source>
</evidence>
<sequence>MGDEMLSVFYNGDIFGSNGALNDNSIQALKSGLADSTEFHLFRDYFGLSHLVKNTTLCDEDANELEKFYKFTYNRSRGDSIGSDRDSISSSGSSGISAEFDLKLENHFTSKAVGSSLAPGSTLSTRSLTNLKRTDIDTVARNRKNRENKKNRNANVCVFCRNNGETKKVYSSHVLKDADGNTTCPILRAYTCPLCKASGNDSHTIKYCPRNKNGNKMQAKV</sequence>
<dbReference type="InParanoid" id="A0A6P8I2V7"/>
<keyword evidence="7 8" id="KW-0694">RNA-binding</keyword>
<accession>A0A6P8I2V7</accession>
<reference evidence="11" key="1">
    <citation type="submission" date="2025-08" db="UniProtKB">
        <authorList>
            <consortium name="RefSeq"/>
        </authorList>
    </citation>
    <scope>IDENTIFICATION</scope>
    <source>
        <tissue evidence="11">Tentacle</tissue>
    </source>
</reference>
<keyword evidence="4 8" id="KW-0863">Zinc-finger</keyword>
<dbReference type="KEGG" id="aten:116298509"/>
<dbReference type="OrthoDB" id="10010129at2759"/>
<name>A0A6P8I2V7_ACTTE</name>
<dbReference type="RefSeq" id="XP_031562869.1">
    <property type="nucleotide sequence ID" value="XM_031707009.1"/>
</dbReference>
<keyword evidence="10" id="KW-1185">Reference proteome</keyword>
<dbReference type="Gene3D" id="4.10.60.30">
    <property type="entry name" value="Nanos, RNA-binding domain"/>
    <property type="match status" value="1"/>
</dbReference>
<evidence type="ECO:0000256" key="6">
    <source>
        <dbReference type="ARBA" id="ARBA00022845"/>
    </source>
</evidence>
<dbReference type="GO" id="GO:0003723">
    <property type="term" value="F:RNA binding"/>
    <property type="evidence" value="ECO:0007669"/>
    <property type="project" value="UniProtKB-UniRule"/>
</dbReference>
<evidence type="ECO:0000256" key="8">
    <source>
        <dbReference type="PROSITE-ProRule" id="PRU00855"/>
    </source>
</evidence>
<feature type="domain" description="Nanos-type" evidence="9">
    <location>
        <begin position="156"/>
        <end position="210"/>
    </location>
</feature>
<dbReference type="PROSITE" id="PS51522">
    <property type="entry name" value="ZF_NANOS"/>
    <property type="match status" value="1"/>
</dbReference>
<dbReference type="Proteomes" id="UP000515163">
    <property type="component" value="Unplaced"/>
</dbReference>
<evidence type="ECO:0000256" key="1">
    <source>
        <dbReference type="ARBA" id="ARBA00004496"/>
    </source>
</evidence>
<keyword evidence="6 8" id="KW-0810">Translation regulation</keyword>
<proteinExistence type="inferred from homology"/>
<keyword evidence="5" id="KW-0862">Zinc</keyword>
<dbReference type="AlphaFoldDB" id="A0A6P8I2V7"/>
<evidence type="ECO:0000256" key="3">
    <source>
        <dbReference type="ARBA" id="ARBA00022723"/>
    </source>
</evidence>
<comment type="subcellular location">
    <subcellularLocation>
        <location evidence="1">Cytoplasm</location>
    </subcellularLocation>
</comment>
<keyword evidence="2" id="KW-0963">Cytoplasm</keyword>
<dbReference type="GO" id="GO:0005737">
    <property type="term" value="C:cytoplasm"/>
    <property type="evidence" value="ECO:0007669"/>
    <property type="project" value="UniProtKB-SubCell"/>
</dbReference>
<protein>
    <submittedName>
        <fullName evidence="11">Nanos homolog 1-like</fullName>
    </submittedName>
</protein>
<gene>
    <name evidence="11" type="primary">LOC116298509</name>
</gene>
<dbReference type="InterPro" id="IPR008705">
    <property type="entry name" value="Nanos/Xcar2"/>
</dbReference>
<evidence type="ECO:0000256" key="2">
    <source>
        <dbReference type="ARBA" id="ARBA00022490"/>
    </source>
</evidence>
<comment type="similarity">
    <text evidence="8">Belongs to the nanos family.</text>
</comment>
<keyword evidence="3" id="KW-0479">Metal-binding</keyword>